<dbReference type="Pfam" id="PF07715">
    <property type="entry name" value="Plug"/>
    <property type="match status" value="1"/>
</dbReference>
<evidence type="ECO:0000256" key="6">
    <source>
        <dbReference type="ARBA" id="ARBA00023237"/>
    </source>
</evidence>
<dbReference type="Pfam" id="PF13715">
    <property type="entry name" value="CarbopepD_reg_2"/>
    <property type="match status" value="1"/>
</dbReference>
<comment type="subcellular location">
    <subcellularLocation>
        <location evidence="1 7">Cell outer membrane</location>
        <topology evidence="1 7">Multi-pass membrane protein</topology>
    </subcellularLocation>
</comment>
<dbReference type="RefSeq" id="WP_245820217.1">
    <property type="nucleotide sequence ID" value="NZ_FQUM01000010.1"/>
</dbReference>
<name>A0A1M5ESP9_9BACT</name>
<comment type="similarity">
    <text evidence="7">Belongs to the TonB-dependent receptor family.</text>
</comment>
<evidence type="ECO:0000256" key="3">
    <source>
        <dbReference type="ARBA" id="ARBA00022452"/>
    </source>
</evidence>
<protein>
    <submittedName>
        <fullName evidence="10">TonB-linked outer membrane protein, SusC/RagA family</fullName>
    </submittedName>
</protein>
<evidence type="ECO:0000256" key="2">
    <source>
        <dbReference type="ARBA" id="ARBA00022448"/>
    </source>
</evidence>
<dbReference type="SUPFAM" id="SSF49464">
    <property type="entry name" value="Carboxypeptidase regulatory domain-like"/>
    <property type="match status" value="1"/>
</dbReference>
<keyword evidence="11" id="KW-1185">Reference proteome</keyword>
<dbReference type="InterPro" id="IPR012910">
    <property type="entry name" value="Plug_dom"/>
</dbReference>
<dbReference type="InterPro" id="IPR008969">
    <property type="entry name" value="CarboxyPept-like_regulatory"/>
</dbReference>
<dbReference type="AlphaFoldDB" id="A0A1M5ESP9"/>
<dbReference type="Gene3D" id="2.40.170.20">
    <property type="entry name" value="TonB-dependent receptor, beta-barrel domain"/>
    <property type="match status" value="1"/>
</dbReference>
<keyword evidence="6 7" id="KW-0998">Cell outer membrane</keyword>
<dbReference type="STRING" id="1484053.SAMN05444274_1103"/>
<dbReference type="PROSITE" id="PS52016">
    <property type="entry name" value="TONB_DEPENDENT_REC_3"/>
    <property type="match status" value="1"/>
</dbReference>
<feature type="domain" description="TonB-dependent receptor plug" evidence="9">
    <location>
        <begin position="120"/>
        <end position="242"/>
    </location>
</feature>
<organism evidence="10 11">
    <name type="scientific">Mariniphaga anaerophila</name>
    <dbReference type="NCBI Taxonomy" id="1484053"/>
    <lineage>
        <taxon>Bacteria</taxon>
        <taxon>Pseudomonadati</taxon>
        <taxon>Bacteroidota</taxon>
        <taxon>Bacteroidia</taxon>
        <taxon>Marinilabiliales</taxon>
        <taxon>Prolixibacteraceae</taxon>
        <taxon>Mariniphaga</taxon>
    </lineage>
</organism>
<keyword evidence="5 7" id="KW-0472">Membrane</keyword>
<keyword evidence="3 7" id="KW-1134">Transmembrane beta strand</keyword>
<evidence type="ECO:0000313" key="11">
    <source>
        <dbReference type="Proteomes" id="UP000184164"/>
    </source>
</evidence>
<dbReference type="InterPro" id="IPR039426">
    <property type="entry name" value="TonB-dep_rcpt-like"/>
</dbReference>
<feature type="chain" id="PRO_5013336425" evidence="8">
    <location>
        <begin position="26"/>
        <end position="1022"/>
    </location>
</feature>
<dbReference type="EMBL" id="FQUM01000010">
    <property type="protein sequence ID" value="SHF82164.1"/>
    <property type="molecule type" value="Genomic_DNA"/>
</dbReference>
<reference evidence="10 11" key="1">
    <citation type="submission" date="2016-11" db="EMBL/GenBank/DDBJ databases">
        <authorList>
            <person name="Jaros S."/>
            <person name="Januszkiewicz K."/>
            <person name="Wedrychowicz H."/>
        </authorList>
    </citation>
    <scope>NUCLEOTIDE SEQUENCE [LARGE SCALE GENOMIC DNA]</scope>
    <source>
        <strain evidence="10 11">DSM 26910</strain>
    </source>
</reference>
<keyword evidence="8" id="KW-0732">Signal</keyword>
<evidence type="ECO:0000256" key="5">
    <source>
        <dbReference type="ARBA" id="ARBA00023136"/>
    </source>
</evidence>
<evidence type="ECO:0000256" key="1">
    <source>
        <dbReference type="ARBA" id="ARBA00004571"/>
    </source>
</evidence>
<dbReference type="InterPro" id="IPR023996">
    <property type="entry name" value="TonB-dep_OMP_SusC/RagA"/>
</dbReference>
<dbReference type="GO" id="GO:0009279">
    <property type="term" value="C:cell outer membrane"/>
    <property type="evidence" value="ECO:0007669"/>
    <property type="project" value="UniProtKB-SubCell"/>
</dbReference>
<dbReference type="Gene3D" id="2.170.130.10">
    <property type="entry name" value="TonB-dependent receptor, plug domain"/>
    <property type="match status" value="1"/>
</dbReference>
<sequence length="1022" mass="113009">MKISFFTKKFFGAFLFLFVCASAMAQINVTGKVVSPEGEPLPGVNIIEKGTSNGIITNADGVYQLNVSNDNAVLVFSFIGFEALEAPVNGRSVVDIVLQKKLTELDEVVVTALGMKREKKTLGYAMQEVNTKDFNEVRSENIANMLQGKVAGVYISQSSSGTGGSTRVIMRGLNSLSGNNQPLWVVDGVPIDNTYTGDFSQWGGSDVATAASEINPDDIESISVLKGPNAAALYGSRAQNGAVVITTKKAKQNQSMQVQYNGNYNWTNLYDGYDFQWEYGQGNSGVFDIASKQGWGPKMTGQTIKNWRDKYYDREAGDYAMTAQKDRVKNFFQTGLSASNSVSIQGGGENAAARFSFTDTQIDGVTPNNSIDRKYFDLSTNYKYERLTVGVKGTYTRQETKNRVALGEYGLMQMFTKMPANIRLEDLQDNLTVDDIPMNWTGPSNEFLNPYNLVSNKKSSITKRDRFTGVVNASFKITDWLSVAGKTGMDYWHDHNGYYSLKSVNGQNPSRSRSEVELREVNSDIMLKIDKTFNDFTLNSNIGAAVMNRKYNSLGGSSGTLVIYGFNNLSNGSSQTASEYSTEKEIQSVLGNVQLGFRNYLFLDVTGRNDWSSTLPANNRSYFYPSVSLSGILSDIITLPESIDFLKLRGSWAQVGNDTDPYRLSQVYSFSKINGNLIYATLPNTQPFYNLKPEETTSWEGGFDFRMYDNRLGLDLTYYNSNTINQILTLAIPQSTGYTSKFINAGKIKSSGLEIMLNTVPVRTKDLEWQLNFNWGTNTTECVALNEDVKTHVLGSMRIGQVVVKEGEKFGDIMSEAFKRDEKGNVLVDDNGLPIATSDYVKVGNMLPDWTGAVTSRLTYKNLTLNMLLDIRYGGDILSVTDALATQAGTSTRTLEGRDKMVVEGIVASTGEKNAKEITSEQYWSSVGGPYGIGEAYIYDATYMKLREISLGYNIPQSLLSKVSFIKNAKLSLVGRDLFYLVRHTPGTNPEGASNQQDWSQAFELNSLPPTNNIGFNINLTF</sequence>
<dbReference type="InterPro" id="IPR036942">
    <property type="entry name" value="Beta-barrel_TonB_sf"/>
</dbReference>
<dbReference type="NCBIfam" id="TIGR04057">
    <property type="entry name" value="SusC_RagA_signa"/>
    <property type="match status" value="1"/>
</dbReference>
<evidence type="ECO:0000259" key="9">
    <source>
        <dbReference type="Pfam" id="PF07715"/>
    </source>
</evidence>
<evidence type="ECO:0000313" key="10">
    <source>
        <dbReference type="EMBL" id="SHF82164.1"/>
    </source>
</evidence>
<gene>
    <name evidence="10" type="ORF">SAMN05444274_1103</name>
</gene>
<dbReference type="InterPro" id="IPR023997">
    <property type="entry name" value="TonB-dep_OMP_SusC/RagA_CS"/>
</dbReference>
<dbReference type="NCBIfam" id="TIGR04056">
    <property type="entry name" value="OMP_RagA_SusC"/>
    <property type="match status" value="1"/>
</dbReference>
<dbReference type="Gene3D" id="2.60.40.1120">
    <property type="entry name" value="Carboxypeptidase-like, regulatory domain"/>
    <property type="match status" value="1"/>
</dbReference>
<dbReference type="SUPFAM" id="SSF56935">
    <property type="entry name" value="Porins"/>
    <property type="match status" value="1"/>
</dbReference>
<keyword evidence="2 7" id="KW-0813">Transport</keyword>
<proteinExistence type="inferred from homology"/>
<keyword evidence="4 7" id="KW-0812">Transmembrane</keyword>
<dbReference type="Proteomes" id="UP000184164">
    <property type="component" value="Unassembled WGS sequence"/>
</dbReference>
<accession>A0A1M5ESP9</accession>
<evidence type="ECO:0000256" key="4">
    <source>
        <dbReference type="ARBA" id="ARBA00022692"/>
    </source>
</evidence>
<feature type="signal peptide" evidence="8">
    <location>
        <begin position="1"/>
        <end position="25"/>
    </location>
</feature>
<evidence type="ECO:0000256" key="7">
    <source>
        <dbReference type="PROSITE-ProRule" id="PRU01360"/>
    </source>
</evidence>
<dbReference type="InterPro" id="IPR037066">
    <property type="entry name" value="Plug_dom_sf"/>
</dbReference>
<evidence type="ECO:0000256" key="8">
    <source>
        <dbReference type="SAM" id="SignalP"/>
    </source>
</evidence>